<dbReference type="Proteomes" id="UP000645966">
    <property type="component" value="Unassembled WGS sequence"/>
</dbReference>
<evidence type="ECO:0000256" key="1">
    <source>
        <dbReference type="SAM" id="Phobius"/>
    </source>
</evidence>
<evidence type="ECO:0000313" key="3">
    <source>
        <dbReference type="Proteomes" id="UP000645966"/>
    </source>
</evidence>
<keyword evidence="1" id="KW-0472">Membrane</keyword>
<keyword evidence="1" id="KW-1133">Transmembrane helix</keyword>
<dbReference type="InterPro" id="IPR015943">
    <property type="entry name" value="WD40/YVTN_repeat-like_dom_sf"/>
</dbReference>
<gene>
    <name evidence="2" type="ORF">JDV75_07530</name>
</gene>
<accession>A0A934M7I1</accession>
<dbReference type="Gene3D" id="2.130.10.10">
    <property type="entry name" value="YVTN repeat-like/Quinoprotein amine dehydrogenase"/>
    <property type="match status" value="1"/>
</dbReference>
<keyword evidence="3" id="KW-1185">Reference proteome</keyword>
<dbReference type="AlphaFoldDB" id="A0A934M7I1"/>
<evidence type="ECO:0000313" key="2">
    <source>
        <dbReference type="EMBL" id="MBI8989614.1"/>
    </source>
</evidence>
<feature type="transmembrane region" description="Helical" evidence="1">
    <location>
        <begin position="23"/>
        <end position="42"/>
    </location>
</feature>
<dbReference type="RefSeq" id="WP_198738643.1">
    <property type="nucleotide sequence ID" value="NZ_JAEIOS010000012.1"/>
</dbReference>
<dbReference type="InterPro" id="IPR011047">
    <property type="entry name" value="Quinoprotein_ADH-like_sf"/>
</dbReference>
<comment type="caution">
    <text evidence="2">The sequence shown here is derived from an EMBL/GenBank/DDBJ whole genome shotgun (WGS) entry which is preliminary data.</text>
</comment>
<organism evidence="2 3">
    <name type="scientific">Corynebacterium meridianum</name>
    <dbReference type="NCBI Taxonomy" id="2765363"/>
    <lineage>
        <taxon>Bacteria</taxon>
        <taxon>Bacillati</taxon>
        <taxon>Actinomycetota</taxon>
        <taxon>Actinomycetes</taxon>
        <taxon>Mycobacteriales</taxon>
        <taxon>Corynebacteriaceae</taxon>
        <taxon>Corynebacterium</taxon>
    </lineage>
</organism>
<protein>
    <submittedName>
        <fullName evidence="2">Uncharacterized protein</fullName>
    </submittedName>
</protein>
<reference evidence="2" key="1">
    <citation type="submission" date="2020-12" db="EMBL/GenBank/DDBJ databases">
        <title>Genome public.</title>
        <authorList>
            <person name="Sun Q."/>
        </authorList>
    </citation>
    <scope>NUCLEOTIDE SEQUENCE</scope>
    <source>
        <strain evidence="2">CCM 8863</strain>
    </source>
</reference>
<keyword evidence="1" id="KW-0812">Transmembrane</keyword>
<sequence length="428" mass="45591">MNGTSTEEPGKHAVVLHRSRRDLIATGVITAAAVLGVGTVWLTSENRAADLETATRPHVAAEAPATAPAQVHEAWRAADSAVPGQPQVQSAAGLVFTAEGGTLTATAPANGETIWSYHRDNHEICSVGSAFDRVYVAYRTGVGCGDVIGLDAATGEYRAARSAIASEETVPIRSNDAVGIVSRDRVELWRNDLVRTVEYGDVEAKQEPTMQPNEECTVSSALTRKDLLSVVEYCPPTEGQGAGYWLRMQERVPEDARKPEIKTQVFLGGTKAEIVAAGEGGAVVYRDSADGEQPRMTGFNLDGNETGVAVVPPSPLVDSAGELFSPVVADLPHHLTWFDGERLYLFKPEALTLDHYFQDALGTGVAVGDRLLYPTAEGIAVTNWDTEEVERVIPVDRGGYTGQVTLSLVGDVLVEKRGDGGEVVALVS</sequence>
<proteinExistence type="predicted"/>
<name>A0A934M7I1_9CORY</name>
<dbReference type="EMBL" id="JAEIOS010000012">
    <property type="protein sequence ID" value="MBI8989614.1"/>
    <property type="molecule type" value="Genomic_DNA"/>
</dbReference>
<dbReference type="SUPFAM" id="SSF50998">
    <property type="entry name" value="Quinoprotein alcohol dehydrogenase-like"/>
    <property type="match status" value="1"/>
</dbReference>